<sequence>MSDPSGARPAKFRALFLLLGLLMVAFGVIGAFLPIMPSTIFFIVAVWAFGRSSPKLETWLLDHPRFGPPLLRWQKHGAISPASKRLACAGIAFGYLVFFVTVGPDVWLALVVATFMLGCTVFILTRPSGVAG</sequence>
<comment type="caution">
    <text evidence="2">The sequence shown here is derived from an EMBL/GenBank/DDBJ whole genome shotgun (WGS) entry which is preliminary data.</text>
</comment>
<evidence type="ECO:0000256" key="1">
    <source>
        <dbReference type="SAM" id="Phobius"/>
    </source>
</evidence>
<evidence type="ECO:0008006" key="4">
    <source>
        <dbReference type="Google" id="ProtNLM"/>
    </source>
</evidence>
<dbReference type="GO" id="GO:0005886">
    <property type="term" value="C:plasma membrane"/>
    <property type="evidence" value="ECO:0007669"/>
    <property type="project" value="TreeGrafter"/>
</dbReference>
<gene>
    <name evidence="2" type="ORF">GCM10010136_20970</name>
</gene>
<keyword evidence="1" id="KW-0812">Transmembrane</keyword>
<proteinExistence type="predicted"/>
<dbReference type="Pfam" id="PF04304">
    <property type="entry name" value="DUF454"/>
    <property type="match status" value="1"/>
</dbReference>
<dbReference type="InterPro" id="IPR007401">
    <property type="entry name" value="DUF454"/>
</dbReference>
<dbReference type="Proteomes" id="UP000641137">
    <property type="component" value="Unassembled WGS sequence"/>
</dbReference>
<protein>
    <recommendedName>
        <fullName evidence="4">DUF454 domain-containing protein</fullName>
    </recommendedName>
</protein>
<feature type="transmembrane region" description="Helical" evidence="1">
    <location>
        <begin position="106"/>
        <end position="125"/>
    </location>
</feature>
<dbReference type="RefSeq" id="WP_189489952.1">
    <property type="nucleotide sequence ID" value="NZ_BMZO01000006.1"/>
</dbReference>
<keyword evidence="3" id="KW-1185">Reference proteome</keyword>
<evidence type="ECO:0000313" key="3">
    <source>
        <dbReference type="Proteomes" id="UP000641137"/>
    </source>
</evidence>
<feature type="transmembrane region" description="Helical" evidence="1">
    <location>
        <begin position="82"/>
        <end position="100"/>
    </location>
</feature>
<dbReference type="EMBL" id="BMZO01000006">
    <property type="protein sequence ID" value="GHC72921.1"/>
    <property type="molecule type" value="Genomic_DNA"/>
</dbReference>
<dbReference type="PANTHER" id="PTHR35813">
    <property type="entry name" value="INNER MEMBRANE PROTEIN YBAN"/>
    <property type="match status" value="1"/>
</dbReference>
<feature type="transmembrane region" description="Helical" evidence="1">
    <location>
        <begin position="12"/>
        <end position="33"/>
    </location>
</feature>
<reference evidence="2" key="1">
    <citation type="journal article" date="2014" name="Int. J. Syst. Evol. Microbiol.">
        <title>Complete genome sequence of Corynebacterium casei LMG S-19264T (=DSM 44701T), isolated from a smear-ripened cheese.</title>
        <authorList>
            <consortium name="US DOE Joint Genome Institute (JGI-PGF)"/>
            <person name="Walter F."/>
            <person name="Albersmeier A."/>
            <person name="Kalinowski J."/>
            <person name="Ruckert C."/>
        </authorList>
    </citation>
    <scope>NUCLEOTIDE SEQUENCE</scope>
    <source>
        <strain evidence="2">KCTC 42097</strain>
    </source>
</reference>
<dbReference type="PIRSF" id="PIRSF016789">
    <property type="entry name" value="DUF454"/>
    <property type="match status" value="1"/>
</dbReference>
<dbReference type="AlphaFoldDB" id="A0A8J3GH73"/>
<organism evidence="2 3">
    <name type="scientific">Limoniibacter endophyticus</name>
    <dbReference type="NCBI Taxonomy" id="1565040"/>
    <lineage>
        <taxon>Bacteria</taxon>
        <taxon>Pseudomonadati</taxon>
        <taxon>Pseudomonadota</taxon>
        <taxon>Alphaproteobacteria</taxon>
        <taxon>Hyphomicrobiales</taxon>
        <taxon>Bartonellaceae</taxon>
        <taxon>Limoniibacter</taxon>
    </lineage>
</organism>
<keyword evidence="1" id="KW-1133">Transmembrane helix</keyword>
<dbReference type="PANTHER" id="PTHR35813:SF1">
    <property type="entry name" value="INNER MEMBRANE PROTEIN YBAN"/>
    <property type="match status" value="1"/>
</dbReference>
<keyword evidence="1" id="KW-0472">Membrane</keyword>
<accession>A0A8J3GH73</accession>
<reference evidence="2" key="2">
    <citation type="submission" date="2020-09" db="EMBL/GenBank/DDBJ databases">
        <authorList>
            <person name="Sun Q."/>
            <person name="Kim S."/>
        </authorList>
    </citation>
    <scope>NUCLEOTIDE SEQUENCE</scope>
    <source>
        <strain evidence="2">KCTC 42097</strain>
    </source>
</reference>
<evidence type="ECO:0000313" key="2">
    <source>
        <dbReference type="EMBL" id="GHC72921.1"/>
    </source>
</evidence>
<name>A0A8J3GH73_9HYPH</name>